<proteinExistence type="predicted"/>
<dbReference type="GO" id="GO:0004519">
    <property type="term" value="F:endonuclease activity"/>
    <property type="evidence" value="ECO:0007669"/>
    <property type="project" value="UniProtKB-KW"/>
</dbReference>
<organism evidence="2 3">
    <name type="scientific">Klebsiella phage PhiKpNIH-2</name>
    <dbReference type="NCBI Taxonomy" id="2689114"/>
    <lineage>
        <taxon>Viruses</taxon>
        <taxon>Duplodnaviria</taxon>
        <taxon>Heunggongvirae</taxon>
        <taxon>Uroviricota</taxon>
        <taxon>Caudoviricetes</taxon>
        <taxon>Drexlerviridae</taxon>
        <taxon>Webervirus</taxon>
        <taxon>Webervirus KpNIH2</taxon>
    </lineage>
</organism>
<keyword evidence="2" id="KW-0540">Nuclease</keyword>
<dbReference type="InterPro" id="IPR003615">
    <property type="entry name" value="HNH_nuc"/>
</dbReference>
<dbReference type="EMBL" id="MN395286">
    <property type="protein sequence ID" value="QHB49733.1"/>
    <property type="molecule type" value="Genomic_DNA"/>
</dbReference>
<dbReference type="SUPFAM" id="SSF54060">
    <property type="entry name" value="His-Me finger endonucleases"/>
    <property type="match status" value="1"/>
</dbReference>
<feature type="domain" description="HNH nuclease" evidence="1">
    <location>
        <begin position="57"/>
        <end position="99"/>
    </location>
</feature>
<accession>A0A6B9LSE5</accession>
<dbReference type="Gene3D" id="3.90.75.20">
    <property type="match status" value="1"/>
</dbReference>
<dbReference type="InterPro" id="IPR044925">
    <property type="entry name" value="His-Me_finger_sf"/>
</dbReference>
<dbReference type="Pfam" id="PF13392">
    <property type="entry name" value="HNH_3"/>
    <property type="match status" value="1"/>
</dbReference>
<dbReference type="GO" id="GO:0003677">
    <property type="term" value="F:DNA binding"/>
    <property type="evidence" value="ECO:0007669"/>
    <property type="project" value="InterPro"/>
</dbReference>
<dbReference type="SUPFAM" id="SSF54171">
    <property type="entry name" value="DNA-binding domain"/>
    <property type="match status" value="1"/>
</dbReference>
<reference evidence="2 3" key="1">
    <citation type="submission" date="2019-08" db="EMBL/GenBank/DDBJ databases">
        <title>Phage resistance in multidrug-resistant Klebsiella pneumoniae ST258 evolves via diverse mutations that culminate in impaired adsorption.</title>
        <authorList>
            <person name="Hesse S.E."/>
            <person name="Rajaure M."/>
            <person name="Wall E.A."/>
            <person name="Bliskovsky V.V."/>
            <person name="Gottesman S."/>
            <person name="Adhya S."/>
        </authorList>
    </citation>
    <scope>NUCLEOTIDE SEQUENCE [LARGE SCALE GENOMIC DNA]</scope>
</reference>
<dbReference type="Proteomes" id="UP000464295">
    <property type="component" value="Segment"/>
</dbReference>
<evidence type="ECO:0000313" key="3">
    <source>
        <dbReference type="Proteomes" id="UP000464295"/>
    </source>
</evidence>
<keyword evidence="3" id="KW-1185">Reference proteome</keyword>
<protein>
    <submittedName>
        <fullName evidence="2">Putative endonuclease</fullName>
    </submittedName>
</protein>
<dbReference type="KEGG" id="vg:56135609"/>
<keyword evidence="2" id="KW-0378">Hydrolase</keyword>
<keyword evidence="2" id="KW-0255">Endonuclease</keyword>
<evidence type="ECO:0000313" key="2">
    <source>
        <dbReference type="EMBL" id="QHB49733.1"/>
    </source>
</evidence>
<sequence>MASTEEDVAYFKRLFRYEGGTLIRKVTTSSRAFAGDSVGCENNAGYLQVSVKSKPLYVHRIIWEMHNGPIQEGMEIDHINQVRTDNRIENLRLVSHQGNLKNQSMNSGNTSGHAGVSWFKRGGKWRVTIKVGGRQTHIGYFASFESAVAARKAAEKQYGFHDNHGAEKKK</sequence>
<name>A0A6B9LSE5_9CAUD</name>
<evidence type="ECO:0000259" key="1">
    <source>
        <dbReference type="Pfam" id="PF13392"/>
    </source>
</evidence>
<dbReference type="InterPro" id="IPR016177">
    <property type="entry name" value="DNA-bd_dom_sf"/>
</dbReference>
<dbReference type="RefSeq" id="YP_009903340.1">
    <property type="nucleotide sequence ID" value="NC_049845.1"/>
</dbReference>
<dbReference type="GeneID" id="56135609"/>